<evidence type="ECO:0000313" key="5">
    <source>
        <dbReference type="Proteomes" id="UP000288322"/>
    </source>
</evidence>
<proteinExistence type="predicted"/>
<dbReference type="SUPFAM" id="SSF52833">
    <property type="entry name" value="Thioredoxin-like"/>
    <property type="match status" value="1"/>
</dbReference>
<evidence type="ECO:0000256" key="2">
    <source>
        <dbReference type="ARBA" id="ARBA00023002"/>
    </source>
</evidence>
<keyword evidence="1" id="KW-0575">Peroxidase</keyword>
<reference evidence="4 5" key="1">
    <citation type="submission" date="2018-06" db="EMBL/GenBank/DDBJ databases">
        <title>Combined omics and stable isotope probing to characterize newly discovered Mariana Back-Arc vent microbial communities.</title>
        <authorList>
            <person name="Trembath-Reichert E."/>
            <person name="Huber J.A."/>
        </authorList>
    </citation>
    <scope>NUCLEOTIDE SEQUENCE [LARGE SCALE GENOMIC DNA]</scope>
    <source>
        <strain evidence="4">MAG 151</strain>
    </source>
</reference>
<evidence type="ECO:0000259" key="3">
    <source>
        <dbReference type="Pfam" id="PF08534"/>
    </source>
</evidence>
<name>A0A432GZP6_9DELT</name>
<dbReference type="GO" id="GO:0034599">
    <property type="term" value="P:cellular response to oxidative stress"/>
    <property type="evidence" value="ECO:0007669"/>
    <property type="project" value="InterPro"/>
</dbReference>
<dbReference type="EMBL" id="QNZH01000210">
    <property type="protein sequence ID" value="RTZ88838.1"/>
    <property type="molecule type" value="Genomic_DNA"/>
</dbReference>
<dbReference type="GO" id="GO:0045454">
    <property type="term" value="P:cell redox homeostasis"/>
    <property type="evidence" value="ECO:0007669"/>
    <property type="project" value="TreeGrafter"/>
</dbReference>
<dbReference type="GO" id="GO:0042744">
    <property type="term" value="P:hydrogen peroxide catabolic process"/>
    <property type="evidence" value="ECO:0007669"/>
    <property type="project" value="TreeGrafter"/>
</dbReference>
<dbReference type="PANTHER" id="PTHR10430:SF16">
    <property type="entry name" value="PEROXIREDOXIN-5, MITOCHONDRIAL"/>
    <property type="match status" value="1"/>
</dbReference>
<dbReference type="GO" id="GO:0005737">
    <property type="term" value="C:cytoplasm"/>
    <property type="evidence" value="ECO:0007669"/>
    <property type="project" value="TreeGrafter"/>
</dbReference>
<dbReference type="PANTHER" id="PTHR10430">
    <property type="entry name" value="PEROXIREDOXIN"/>
    <property type="match status" value="1"/>
</dbReference>
<dbReference type="AlphaFoldDB" id="A0A432GZP6"/>
<evidence type="ECO:0000256" key="1">
    <source>
        <dbReference type="ARBA" id="ARBA00022559"/>
    </source>
</evidence>
<dbReference type="InterPro" id="IPR013740">
    <property type="entry name" value="Redoxin"/>
</dbReference>
<gene>
    <name evidence="4" type="ORF">DSY93_07675</name>
</gene>
<evidence type="ECO:0000313" key="4">
    <source>
        <dbReference type="EMBL" id="RTZ88838.1"/>
    </source>
</evidence>
<comment type="caution">
    <text evidence="4">The sequence shown here is derived from an EMBL/GenBank/DDBJ whole genome shotgun (WGS) entry which is preliminary data.</text>
</comment>
<accession>A0A432GZP6</accession>
<dbReference type="InterPro" id="IPR037944">
    <property type="entry name" value="PRX5-like"/>
</dbReference>
<organism evidence="4 5">
    <name type="scientific">SAR324 cluster bacterium</name>
    <dbReference type="NCBI Taxonomy" id="2024889"/>
    <lineage>
        <taxon>Bacteria</taxon>
        <taxon>Deltaproteobacteria</taxon>
        <taxon>SAR324 cluster</taxon>
    </lineage>
</organism>
<protein>
    <recommendedName>
        <fullName evidence="3">Redoxin domain-containing protein</fullName>
    </recommendedName>
</protein>
<dbReference type="Gene3D" id="3.40.30.10">
    <property type="entry name" value="Glutaredoxin"/>
    <property type="match status" value="1"/>
</dbReference>
<dbReference type="InterPro" id="IPR036249">
    <property type="entry name" value="Thioredoxin-like_sf"/>
</dbReference>
<dbReference type="Pfam" id="PF08534">
    <property type="entry name" value="Redoxin"/>
    <property type="match status" value="1"/>
</dbReference>
<dbReference type="GO" id="GO:0008379">
    <property type="term" value="F:thioredoxin peroxidase activity"/>
    <property type="evidence" value="ECO:0007669"/>
    <property type="project" value="InterPro"/>
</dbReference>
<sequence length="58" mass="6193">MSISNGDQMPEGSLKMMTDSVVKDKSTAELFNGRKVALFSVPGAFTPTGSNKHLPSHL</sequence>
<dbReference type="Proteomes" id="UP000288322">
    <property type="component" value="Unassembled WGS sequence"/>
</dbReference>
<keyword evidence="2" id="KW-0560">Oxidoreductase</keyword>
<feature type="domain" description="Redoxin" evidence="3">
    <location>
        <begin position="5"/>
        <end position="53"/>
    </location>
</feature>